<dbReference type="InterPro" id="IPR036249">
    <property type="entry name" value="Thioredoxin-like_sf"/>
</dbReference>
<evidence type="ECO:0000313" key="2">
    <source>
        <dbReference type="Proteomes" id="UP001606099"/>
    </source>
</evidence>
<proteinExistence type="predicted"/>
<sequence length="227" mass="24383">MSSCPAEPPGRARPSAWPTLCASALILGAGLWAAHSVTQGWRSWTSEDARRNQAAATGLALPDMPLLLEDGSPAQLHALLRQGPTVLMLIYTRCNSVCRVGGSDFALLQSQLQAASPTAIGGSAAPPTRLRLLQLSFDTQADRPAALRAWAQQQRADPKHWRVGVPQNSADAQALLRTLQVQVLPDGQGGYEHDAAFLMVDTQARVRRVLDLSAVADALAWGRWLQP</sequence>
<keyword evidence="2" id="KW-1185">Reference proteome</keyword>
<dbReference type="SUPFAM" id="SSF52833">
    <property type="entry name" value="Thioredoxin-like"/>
    <property type="match status" value="1"/>
</dbReference>
<reference evidence="1 2" key="1">
    <citation type="submission" date="2024-08" db="EMBL/GenBank/DDBJ databases">
        <authorList>
            <person name="Lu H."/>
        </authorList>
    </citation>
    <scope>NUCLEOTIDE SEQUENCE [LARGE SCALE GENOMIC DNA]</scope>
    <source>
        <strain evidence="1 2">BYS180W</strain>
    </source>
</reference>
<evidence type="ECO:0000313" key="1">
    <source>
        <dbReference type="EMBL" id="MFG6447003.1"/>
    </source>
</evidence>
<dbReference type="EMBL" id="JBIGHZ010000001">
    <property type="protein sequence ID" value="MFG6447003.1"/>
    <property type="molecule type" value="Genomic_DNA"/>
</dbReference>
<dbReference type="Proteomes" id="UP001606099">
    <property type="component" value="Unassembled WGS sequence"/>
</dbReference>
<organism evidence="1 2">
    <name type="scientific">Roseateles rivi</name>
    <dbReference type="NCBI Taxonomy" id="3299028"/>
    <lineage>
        <taxon>Bacteria</taxon>
        <taxon>Pseudomonadati</taxon>
        <taxon>Pseudomonadota</taxon>
        <taxon>Betaproteobacteria</taxon>
        <taxon>Burkholderiales</taxon>
        <taxon>Sphaerotilaceae</taxon>
        <taxon>Roseateles</taxon>
    </lineage>
</organism>
<dbReference type="Gene3D" id="3.40.30.10">
    <property type="entry name" value="Glutaredoxin"/>
    <property type="match status" value="1"/>
</dbReference>
<protein>
    <submittedName>
        <fullName evidence="1">SCO family protein</fullName>
    </submittedName>
</protein>
<comment type="caution">
    <text evidence="1">The sequence shown here is derived from an EMBL/GenBank/DDBJ whole genome shotgun (WGS) entry which is preliminary data.</text>
</comment>
<accession>A0ABW7FRU4</accession>
<gene>
    <name evidence="1" type="ORF">ACG0Z6_01965</name>
</gene>
<dbReference type="RefSeq" id="WP_394458348.1">
    <property type="nucleotide sequence ID" value="NZ_JBIGHZ010000001.1"/>
</dbReference>
<name>A0ABW7FRU4_9BURK</name>